<reference evidence="2" key="1">
    <citation type="journal article" date="2022" name="New Phytol.">
        <title>Evolutionary transition to the ectomycorrhizal habit in the genomes of a hyperdiverse lineage of mushroom-forming fungi.</title>
        <authorList>
            <person name="Looney B."/>
            <person name="Miyauchi S."/>
            <person name="Morin E."/>
            <person name="Drula E."/>
            <person name="Courty P.E."/>
            <person name="Kohler A."/>
            <person name="Kuo A."/>
            <person name="LaButti K."/>
            <person name="Pangilinan J."/>
            <person name="Lipzen A."/>
            <person name="Riley R."/>
            <person name="Andreopoulos W."/>
            <person name="He G."/>
            <person name="Johnson J."/>
            <person name="Nolan M."/>
            <person name="Tritt A."/>
            <person name="Barry K.W."/>
            <person name="Grigoriev I.V."/>
            <person name="Nagy L.G."/>
            <person name="Hibbett D."/>
            <person name="Henrissat B."/>
            <person name="Matheny P.B."/>
            <person name="Labbe J."/>
            <person name="Martin F.M."/>
        </authorList>
    </citation>
    <scope>NUCLEOTIDE SEQUENCE</scope>
    <source>
        <strain evidence="2">BPL690</strain>
    </source>
</reference>
<evidence type="ECO:0000313" key="3">
    <source>
        <dbReference type="Proteomes" id="UP001203297"/>
    </source>
</evidence>
<evidence type="ECO:0000256" key="1">
    <source>
        <dbReference type="SAM" id="MobiDB-lite"/>
    </source>
</evidence>
<dbReference type="AlphaFoldDB" id="A0AAD4QTR2"/>
<dbReference type="Proteomes" id="UP001203297">
    <property type="component" value="Unassembled WGS sequence"/>
</dbReference>
<organism evidence="2 3">
    <name type="scientific">Multifurca ochricompacta</name>
    <dbReference type="NCBI Taxonomy" id="376703"/>
    <lineage>
        <taxon>Eukaryota</taxon>
        <taxon>Fungi</taxon>
        <taxon>Dikarya</taxon>
        <taxon>Basidiomycota</taxon>
        <taxon>Agaricomycotina</taxon>
        <taxon>Agaricomycetes</taxon>
        <taxon>Russulales</taxon>
        <taxon>Russulaceae</taxon>
        <taxon>Multifurca</taxon>
    </lineage>
</organism>
<accession>A0AAD4QTR2</accession>
<protein>
    <submittedName>
        <fullName evidence="2">Uncharacterized protein</fullName>
    </submittedName>
</protein>
<proteinExistence type="predicted"/>
<comment type="caution">
    <text evidence="2">The sequence shown here is derived from an EMBL/GenBank/DDBJ whole genome shotgun (WGS) entry which is preliminary data.</text>
</comment>
<gene>
    <name evidence="2" type="ORF">B0F90DRAFT_1676321</name>
</gene>
<feature type="region of interest" description="Disordered" evidence="1">
    <location>
        <begin position="183"/>
        <end position="210"/>
    </location>
</feature>
<evidence type="ECO:0000313" key="2">
    <source>
        <dbReference type="EMBL" id="KAI0307696.1"/>
    </source>
</evidence>
<name>A0AAD4QTR2_9AGAM</name>
<keyword evidence="3" id="KW-1185">Reference proteome</keyword>
<dbReference type="EMBL" id="WTXG01000001">
    <property type="protein sequence ID" value="KAI0307696.1"/>
    <property type="molecule type" value="Genomic_DNA"/>
</dbReference>
<sequence length="419" mass="48038">MQAGFFQNINALLQQFQHSQSTSNFPPQLASVNPLQQQQLLQAIQAIDQNALQHTALSTLFQSLQQQTPQNPLLSDSLKLIAPVGQSPNDEQLLVMALHSGLSQGFDHRRAIETLHGVNNHAANLWKDYYLEHKSRIDDMVIHLQPIRTAKKPVRFDLEPRAPFTSPELKGKQPKERLANASNLCVPSDPASSRRDFMTHPSGSHPIPNMRNRYTIEDKKYFSKYISWALQADPLLTKSDLIARLAEKVPHHSARSWGAYWARDPLADRLLAAAQGKMIEGYDDEVSEEEASLIDSDEDEAAMGESGSFFGAAEIRVMAKYIAKHSPEEWKEMSNKQRWFPFHEEHPQRSDKAYYEKYRTMEQDFLRLAERYRKRAQRQLEMQRGTPSWVNTMGRPKRRLSLSVDESRGKRALRLRTGL</sequence>